<dbReference type="RefSeq" id="XP_019028061.1">
    <property type="nucleotide sequence ID" value="XM_019179939.1"/>
</dbReference>
<sequence length="586" mass="63580">MLFGTIDTLSGLAATQVPPTPDHSLSPAALGRGKDTDDTDDAASHPAGSISSAISVVDSDSLGQTRSSSFGPVPRARYDTLVNALHAPYPRGDSRVQAIAAHRQQLPSAAVVKGQGLSVAALCAVLAGSSLSAALGTAALGTTRDDVLPTRHLSGASPVTFSAATASTSALVGTCEVHSKRSREAFERDNLVDDDAARFFKRSRLVSTSPGLDDNASYPPALSFSRSPSPELEEVQTPPMEVIALPDVQLERGIKRSADDFDNDVDITMEPEPKQKVQRVRERIAVPPSRALKRTTTTLLLAAPSTFIDRPAIAASAPTLAPAPFVASCAPKACPTLSESRRLQRMTTTLGQDVLRPLPLQSIDMNRPNRPSRRALKRTTSALSLATPSKPSSQLAKAKALCKTPRQASAVPRKVSESRPLKSCLERYAPPTKPPPALHFNKPGQTWPAFTFFCPIPRSRRTLSDEEKEARKARRELKASLVCEWNPETGLKEFLPRRVAGARPGDRAEECETRPCLPKRVLESWREVEWSAGAREKVVSRRGRPVMMRSLVWCKFSFSQSQRQIKMMMGMAAWERFPLIASSCRS</sequence>
<evidence type="ECO:0000313" key="3">
    <source>
        <dbReference type="Proteomes" id="UP000094819"/>
    </source>
</evidence>
<feature type="region of interest" description="Disordered" evidence="1">
    <location>
        <begin position="13"/>
        <end position="50"/>
    </location>
</feature>
<dbReference type="Proteomes" id="UP000094819">
    <property type="component" value="Unassembled WGS sequence"/>
</dbReference>
<feature type="region of interest" description="Disordered" evidence="1">
    <location>
        <begin position="362"/>
        <end position="390"/>
    </location>
</feature>
<organism evidence="2 3">
    <name type="scientific">Cryptococcus wingfieldii CBS 7118</name>
    <dbReference type="NCBI Taxonomy" id="1295528"/>
    <lineage>
        <taxon>Eukaryota</taxon>
        <taxon>Fungi</taxon>
        <taxon>Dikarya</taxon>
        <taxon>Basidiomycota</taxon>
        <taxon>Agaricomycotina</taxon>
        <taxon>Tremellomycetes</taxon>
        <taxon>Tremellales</taxon>
        <taxon>Cryptococcaceae</taxon>
        <taxon>Cryptococcus</taxon>
    </lineage>
</organism>
<protein>
    <submittedName>
        <fullName evidence="2">Uncharacterized protein</fullName>
    </submittedName>
</protein>
<keyword evidence="3" id="KW-1185">Reference proteome</keyword>
<comment type="caution">
    <text evidence="2">The sequence shown here is derived from an EMBL/GenBank/DDBJ whole genome shotgun (WGS) entry which is preliminary data.</text>
</comment>
<feature type="region of interest" description="Disordered" evidence="1">
    <location>
        <begin position="210"/>
        <end position="236"/>
    </location>
</feature>
<evidence type="ECO:0000313" key="2">
    <source>
        <dbReference type="EMBL" id="ODN78177.1"/>
    </source>
</evidence>
<dbReference type="GeneID" id="30197177"/>
<accession>A0A1E3HPC4</accession>
<name>A0A1E3HPC4_9TREE</name>
<feature type="compositionally biased region" description="Polar residues" evidence="1">
    <location>
        <begin position="378"/>
        <end position="390"/>
    </location>
</feature>
<gene>
    <name evidence="2" type="ORF">L198_07966</name>
</gene>
<proteinExistence type="predicted"/>
<dbReference type="OrthoDB" id="2577934at2759"/>
<dbReference type="AlphaFoldDB" id="A0A1E3HPC4"/>
<dbReference type="EMBL" id="AWGH01000048">
    <property type="protein sequence ID" value="ODN78177.1"/>
    <property type="molecule type" value="Genomic_DNA"/>
</dbReference>
<evidence type="ECO:0000256" key="1">
    <source>
        <dbReference type="SAM" id="MobiDB-lite"/>
    </source>
</evidence>
<reference evidence="2 3" key="1">
    <citation type="submission" date="2016-06" db="EMBL/GenBank/DDBJ databases">
        <title>Evolution of pathogenesis and genome organization in the Tremellales.</title>
        <authorList>
            <person name="Cuomo C."/>
            <person name="Litvintseva A."/>
            <person name="Heitman J."/>
            <person name="Chen Y."/>
            <person name="Sun S."/>
            <person name="Springer D."/>
            <person name="Dromer F."/>
            <person name="Young S."/>
            <person name="Zeng Q."/>
            <person name="Chapman S."/>
            <person name="Gujja S."/>
            <person name="Saif S."/>
            <person name="Birren B."/>
        </authorList>
    </citation>
    <scope>NUCLEOTIDE SEQUENCE [LARGE SCALE GENOMIC DNA]</scope>
    <source>
        <strain evidence="2 3">CBS 7118</strain>
    </source>
</reference>